<evidence type="ECO:0000256" key="2">
    <source>
        <dbReference type="ARBA" id="ARBA00022692"/>
    </source>
</evidence>
<dbReference type="PANTHER" id="PTHR24225">
    <property type="entry name" value="CHEMOTACTIC RECEPTOR"/>
    <property type="match status" value="1"/>
</dbReference>
<organism evidence="12 13">
    <name type="scientific">Staurois parvus</name>
    <dbReference type="NCBI Taxonomy" id="386267"/>
    <lineage>
        <taxon>Eukaryota</taxon>
        <taxon>Metazoa</taxon>
        <taxon>Chordata</taxon>
        <taxon>Craniata</taxon>
        <taxon>Vertebrata</taxon>
        <taxon>Euteleostomi</taxon>
        <taxon>Amphibia</taxon>
        <taxon>Batrachia</taxon>
        <taxon>Anura</taxon>
        <taxon>Neobatrachia</taxon>
        <taxon>Ranoidea</taxon>
        <taxon>Ranidae</taxon>
        <taxon>Staurois</taxon>
    </lineage>
</organism>
<evidence type="ECO:0000313" key="12">
    <source>
        <dbReference type="EMBL" id="CAI9623194.1"/>
    </source>
</evidence>
<keyword evidence="7 9" id="KW-0807">Transducer</keyword>
<dbReference type="Proteomes" id="UP001162483">
    <property type="component" value="Unassembled WGS sequence"/>
</dbReference>
<feature type="transmembrane region" description="Helical" evidence="10">
    <location>
        <begin position="6"/>
        <end position="23"/>
    </location>
</feature>
<evidence type="ECO:0000256" key="5">
    <source>
        <dbReference type="ARBA" id="ARBA00023136"/>
    </source>
</evidence>
<dbReference type="InterPro" id="IPR000826">
    <property type="entry name" value="Formyl_rcpt-rel"/>
</dbReference>
<dbReference type="PROSITE" id="PS50262">
    <property type="entry name" value="G_PROTEIN_RECEP_F1_2"/>
    <property type="match status" value="1"/>
</dbReference>
<comment type="caution">
    <text evidence="12">The sequence shown here is derived from an EMBL/GenBank/DDBJ whole genome shotgun (WGS) entry which is preliminary data.</text>
</comment>
<keyword evidence="3 10" id="KW-1133">Transmembrane helix</keyword>
<keyword evidence="6 9" id="KW-0675">Receptor</keyword>
<feature type="transmembrane region" description="Helical" evidence="10">
    <location>
        <begin position="76"/>
        <end position="100"/>
    </location>
</feature>
<feature type="transmembrane region" description="Helical" evidence="10">
    <location>
        <begin position="171"/>
        <end position="198"/>
    </location>
</feature>
<dbReference type="PROSITE" id="PS00237">
    <property type="entry name" value="G_PROTEIN_RECEP_F1_1"/>
    <property type="match status" value="1"/>
</dbReference>
<keyword evidence="2 9" id="KW-0812">Transmembrane</keyword>
<dbReference type="InterPro" id="IPR000276">
    <property type="entry name" value="GPCR_Rhodpsn"/>
</dbReference>
<feature type="transmembrane region" description="Helical" evidence="10">
    <location>
        <begin position="35"/>
        <end position="64"/>
    </location>
</feature>
<gene>
    <name evidence="12" type="ORF">SPARVUS_LOCUS16427593</name>
</gene>
<keyword evidence="5 10" id="KW-0472">Membrane</keyword>
<accession>A0ABN9HQ10</accession>
<dbReference type="EMBL" id="CATNWA010021585">
    <property type="protein sequence ID" value="CAI9623194.1"/>
    <property type="molecule type" value="Genomic_DNA"/>
</dbReference>
<dbReference type="Pfam" id="PF00001">
    <property type="entry name" value="7tm_1"/>
    <property type="match status" value="1"/>
</dbReference>
<evidence type="ECO:0000256" key="3">
    <source>
        <dbReference type="ARBA" id="ARBA00022989"/>
    </source>
</evidence>
<evidence type="ECO:0000256" key="4">
    <source>
        <dbReference type="ARBA" id="ARBA00023040"/>
    </source>
</evidence>
<evidence type="ECO:0000259" key="11">
    <source>
        <dbReference type="PROSITE" id="PS50262"/>
    </source>
</evidence>
<dbReference type="PANTHER" id="PTHR24225:SF70">
    <property type="entry name" value="G PROTEIN-COUPLED RECEPTOR 33"/>
    <property type="match status" value="1"/>
</dbReference>
<dbReference type="Gene3D" id="1.20.1070.10">
    <property type="entry name" value="Rhodopsin 7-helix transmembrane proteins"/>
    <property type="match status" value="1"/>
</dbReference>
<evidence type="ECO:0000256" key="6">
    <source>
        <dbReference type="ARBA" id="ARBA00023170"/>
    </source>
</evidence>
<feature type="domain" description="G-protein coupled receptors family 1 profile" evidence="11">
    <location>
        <begin position="14"/>
        <end position="222"/>
    </location>
</feature>
<dbReference type="PRINTS" id="PR00526">
    <property type="entry name" value="FMETLEUPHER"/>
</dbReference>
<protein>
    <recommendedName>
        <fullName evidence="11">G-protein coupled receptors family 1 profile domain-containing protein</fullName>
    </recommendedName>
</protein>
<name>A0ABN9HQ10_9NEOB</name>
<evidence type="ECO:0000256" key="9">
    <source>
        <dbReference type="RuleBase" id="RU000688"/>
    </source>
</evidence>
<dbReference type="PRINTS" id="PR00237">
    <property type="entry name" value="GPCRRHODOPSN"/>
</dbReference>
<keyword evidence="4 9" id="KW-0297">G-protein coupled receptor</keyword>
<evidence type="ECO:0000313" key="13">
    <source>
        <dbReference type="Proteomes" id="UP001162483"/>
    </source>
</evidence>
<evidence type="ECO:0000256" key="10">
    <source>
        <dbReference type="SAM" id="Phobius"/>
    </source>
</evidence>
<evidence type="ECO:0000256" key="8">
    <source>
        <dbReference type="ARBA" id="ARBA00025736"/>
    </source>
</evidence>
<reference evidence="12" key="1">
    <citation type="submission" date="2023-05" db="EMBL/GenBank/DDBJ databases">
        <authorList>
            <person name="Stuckert A."/>
        </authorList>
    </citation>
    <scope>NUCLEOTIDE SEQUENCE</scope>
</reference>
<comment type="subcellular location">
    <subcellularLocation>
        <location evidence="1">Membrane</location>
        <topology evidence="1">Multi-pass membrane protein</topology>
    </subcellularLocation>
</comment>
<comment type="similarity">
    <text evidence="8">Belongs to the chemokine-like receptor (CMKLR) family.</text>
</comment>
<feature type="transmembrane region" description="Helical" evidence="10">
    <location>
        <begin position="210"/>
        <end position="235"/>
    </location>
</feature>
<feature type="transmembrane region" description="Helical" evidence="10">
    <location>
        <begin position="112"/>
        <end position="134"/>
    </location>
</feature>
<comment type="similarity">
    <text evidence="9">Belongs to the G-protein coupled receptor 1 family.</text>
</comment>
<evidence type="ECO:0000256" key="1">
    <source>
        <dbReference type="ARBA" id="ARBA00004141"/>
    </source>
</evidence>
<keyword evidence="13" id="KW-1185">Reference proteome</keyword>
<proteinExistence type="inferred from homology"/>
<dbReference type="SUPFAM" id="SSF81321">
    <property type="entry name" value="Family A G protein-coupled receptor-like"/>
    <property type="match status" value="1"/>
</dbReference>
<evidence type="ECO:0000256" key="7">
    <source>
        <dbReference type="ARBA" id="ARBA00023224"/>
    </source>
</evidence>
<feature type="transmembrane region" description="Helical" evidence="10">
    <location>
        <begin position="261"/>
        <end position="278"/>
    </location>
</feature>
<sequence length="306" mass="35184">MIGHSLAFLLGTIGNGLVIYFTVFKMKRTVNIVWFLNLAIADFIFMFVLIFRIVTVALTFHWIFGEFMCRMNDAVFFINLYASIFLITAISIDRCISVIYPVWCQNHRTPRLASFVALAIWILAIIFSVPYFIFSGTKVFGKITVCTYNIDDKNVIMVEITDIWILGHKVIAILAFILGYCIPILIMLLCFIIITLRIQRDYVAKSSKPFKIIVAVIISFFVVLVSISGFALLALSVKFTKDKHLNHVVSSWIFLSEKPDVYQQLYLILFFTSLWVKISRKNSGGPSIQCLKMLLWKKKLPIRMWG</sequence>
<dbReference type="InterPro" id="IPR017452">
    <property type="entry name" value="GPCR_Rhodpsn_7TM"/>
</dbReference>